<dbReference type="Gene3D" id="3.40.30.10">
    <property type="entry name" value="Glutaredoxin"/>
    <property type="match status" value="1"/>
</dbReference>
<dbReference type="Pfam" id="PF03190">
    <property type="entry name" value="Thioredox_DsbH"/>
    <property type="match status" value="1"/>
</dbReference>
<gene>
    <name evidence="4" type="ORF">LCGC14_2838620</name>
</gene>
<dbReference type="PANTHER" id="PTHR42899:SF1">
    <property type="entry name" value="SPERMATOGENESIS-ASSOCIATED PROTEIN 20"/>
    <property type="match status" value="1"/>
</dbReference>
<feature type="compositionally biased region" description="Polar residues" evidence="1">
    <location>
        <begin position="1"/>
        <end position="10"/>
    </location>
</feature>
<proteinExistence type="predicted"/>
<keyword evidence="2" id="KW-0812">Transmembrane</keyword>
<dbReference type="PANTHER" id="PTHR42899">
    <property type="entry name" value="SPERMATOGENESIS-ASSOCIATED PROTEIN 20"/>
    <property type="match status" value="1"/>
</dbReference>
<dbReference type="SUPFAM" id="SSF48208">
    <property type="entry name" value="Six-hairpin glycosidases"/>
    <property type="match status" value="1"/>
</dbReference>
<dbReference type="InterPro" id="IPR004879">
    <property type="entry name" value="Ssp411-like_TRX"/>
</dbReference>
<feature type="region of interest" description="Disordered" evidence="1">
    <location>
        <begin position="1"/>
        <end position="22"/>
    </location>
</feature>
<evidence type="ECO:0000256" key="1">
    <source>
        <dbReference type="SAM" id="MobiDB-lite"/>
    </source>
</evidence>
<keyword evidence="2" id="KW-1133">Transmembrane helix</keyword>
<dbReference type="CDD" id="cd02955">
    <property type="entry name" value="SSP411"/>
    <property type="match status" value="1"/>
</dbReference>
<organism evidence="4">
    <name type="scientific">marine sediment metagenome</name>
    <dbReference type="NCBI Taxonomy" id="412755"/>
    <lineage>
        <taxon>unclassified sequences</taxon>
        <taxon>metagenomes</taxon>
        <taxon>ecological metagenomes</taxon>
    </lineage>
</organism>
<evidence type="ECO:0000259" key="3">
    <source>
        <dbReference type="Pfam" id="PF03190"/>
    </source>
</evidence>
<dbReference type="SUPFAM" id="SSF52833">
    <property type="entry name" value="Thioredoxin-like"/>
    <property type="match status" value="1"/>
</dbReference>
<protein>
    <recommendedName>
        <fullName evidence="3">Spermatogenesis-associated protein 20-like TRX domain-containing protein</fullName>
    </recommendedName>
</protein>
<evidence type="ECO:0000313" key="4">
    <source>
        <dbReference type="EMBL" id="KKK78929.1"/>
    </source>
</evidence>
<dbReference type="InterPro" id="IPR008928">
    <property type="entry name" value="6-hairpin_glycosidase_sf"/>
</dbReference>
<feature type="domain" description="Spermatogenesis-associated protein 20-like TRX" evidence="3">
    <location>
        <begin position="72"/>
        <end position="227"/>
    </location>
</feature>
<accession>A0A0F9AKC7</accession>
<dbReference type="GO" id="GO:0005975">
    <property type="term" value="P:carbohydrate metabolic process"/>
    <property type="evidence" value="ECO:0007669"/>
    <property type="project" value="InterPro"/>
</dbReference>
<dbReference type="InterPro" id="IPR024705">
    <property type="entry name" value="Ssp411"/>
</dbReference>
<evidence type="ECO:0000256" key="2">
    <source>
        <dbReference type="SAM" id="Phobius"/>
    </source>
</evidence>
<reference evidence="4" key="1">
    <citation type="journal article" date="2015" name="Nature">
        <title>Complex archaea that bridge the gap between prokaryotes and eukaryotes.</title>
        <authorList>
            <person name="Spang A."/>
            <person name="Saw J.H."/>
            <person name="Jorgensen S.L."/>
            <person name="Zaremba-Niedzwiedzka K."/>
            <person name="Martijn J."/>
            <person name="Lind A.E."/>
            <person name="van Eijk R."/>
            <person name="Schleper C."/>
            <person name="Guy L."/>
            <person name="Ettema T.J."/>
        </authorList>
    </citation>
    <scope>NUCLEOTIDE SEQUENCE</scope>
</reference>
<feature type="transmembrane region" description="Helical" evidence="2">
    <location>
        <begin position="24"/>
        <end position="45"/>
    </location>
</feature>
<dbReference type="EMBL" id="LAZR01054265">
    <property type="protein sequence ID" value="KKK78929.1"/>
    <property type="molecule type" value="Genomic_DNA"/>
</dbReference>
<dbReference type="Gene3D" id="1.50.10.10">
    <property type="match status" value="1"/>
</dbReference>
<feature type="non-terminal residue" evidence="4">
    <location>
        <position position="400"/>
    </location>
</feature>
<dbReference type="InterPro" id="IPR012341">
    <property type="entry name" value="6hp_glycosidase-like_sf"/>
</dbReference>
<feature type="non-terminal residue" evidence="4">
    <location>
        <position position="1"/>
    </location>
</feature>
<dbReference type="AlphaFoldDB" id="A0A0F9AKC7"/>
<sequence>EGKSTSMFSDTNDKPRPKPKTPRWPIKMGLLVLIVVGGYFAFHWWTRTSTPPERKLAEANREVVVGKQHKHTNHLIHETSPYLLQHAHNPVNWYPWGPEALAKARKEDKPIFLSIGYSTCYWCHVMEKQSFETEEVAKILNEHFIAIKVDREERPDIDEQYMLATQLVTGRGGWPNSVWLTPDGRPWMAGTYFPKAQFMRILETLWGHWKNRRKEVEQQADQLAQAIRRVGEGRGIFQPGSDAGPADQKMIDNAVAEYKRAFDESGGFSRAPKFPPHGVLRVLIHEYRRTSDEALLRMITRTLDAMWLGGMHDHVGGGFHRYSTDSAWLLPHFEKMLYDNAQLMRAYTDGYLLSGFPRYREAVEDIFHWVQSEMTSPEGGFYSAIDSGEVGKEGETYVWG</sequence>
<name>A0A0F9AKC7_9ZZZZ</name>
<comment type="caution">
    <text evidence="4">The sequence shown here is derived from an EMBL/GenBank/DDBJ whole genome shotgun (WGS) entry which is preliminary data.</text>
</comment>
<dbReference type="InterPro" id="IPR036249">
    <property type="entry name" value="Thioredoxin-like_sf"/>
</dbReference>
<keyword evidence="2" id="KW-0472">Membrane</keyword>